<gene>
    <name evidence="2" type="ORF">Sango_2433600</name>
</gene>
<dbReference type="InterPro" id="IPR041577">
    <property type="entry name" value="RT_RNaseH_2"/>
</dbReference>
<dbReference type="AlphaFoldDB" id="A0AAE1W7K4"/>
<dbReference type="InterPro" id="IPR043502">
    <property type="entry name" value="DNA/RNA_pol_sf"/>
</dbReference>
<reference evidence="2" key="1">
    <citation type="submission" date="2020-06" db="EMBL/GenBank/DDBJ databases">
        <authorList>
            <person name="Li T."/>
            <person name="Hu X."/>
            <person name="Zhang T."/>
            <person name="Song X."/>
            <person name="Zhang H."/>
            <person name="Dai N."/>
            <person name="Sheng W."/>
            <person name="Hou X."/>
            <person name="Wei L."/>
        </authorList>
    </citation>
    <scope>NUCLEOTIDE SEQUENCE</scope>
    <source>
        <strain evidence="2">K16</strain>
        <tissue evidence="2">Leaf</tissue>
    </source>
</reference>
<dbReference type="Proteomes" id="UP001289374">
    <property type="component" value="Unassembled WGS sequence"/>
</dbReference>
<proteinExistence type="predicted"/>
<dbReference type="Gene3D" id="3.30.70.270">
    <property type="match status" value="2"/>
</dbReference>
<keyword evidence="3" id="KW-1185">Reference proteome</keyword>
<evidence type="ECO:0000313" key="3">
    <source>
        <dbReference type="Proteomes" id="UP001289374"/>
    </source>
</evidence>
<dbReference type="Pfam" id="PF17919">
    <property type="entry name" value="RT_RNaseH_2"/>
    <property type="match status" value="1"/>
</dbReference>
<evidence type="ECO:0000259" key="1">
    <source>
        <dbReference type="Pfam" id="PF17919"/>
    </source>
</evidence>
<dbReference type="SUPFAM" id="SSF56672">
    <property type="entry name" value="DNA/RNA polymerases"/>
    <property type="match status" value="1"/>
</dbReference>
<name>A0AAE1W7K4_9LAMI</name>
<evidence type="ECO:0000313" key="2">
    <source>
        <dbReference type="EMBL" id="KAK4388270.1"/>
    </source>
</evidence>
<dbReference type="EMBL" id="JACGWL010000014">
    <property type="protein sequence ID" value="KAK4388270.1"/>
    <property type="molecule type" value="Genomic_DNA"/>
</dbReference>
<reference evidence="2" key="2">
    <citation type="journal article" date="2024" name="Plant">
        <title>Genomic evolution and insights into agronomic trait innovations of Sesamum species.</title>
        <authorList>
            <person name="Miao H."/>
            <person name="Wang L."/>
            <person name="Qu L."/>
            <person name="Liu H."/>
            <person name="Sun Y."/>
            <person name="Le M."/>
            <person name="Wang Q."/>
            <person name="Wei S."/>
            <person name="Zheng Y."/>
            <person name="Lin W."/>
            <person name="Duan Y."/>
            <person name="Cao H."/>
            <person name="Xiong S."/>
            <person name="Wang X."/>
            <person name="Wei L."/>
            <person name="Li C."/>
            <person name="Ma Q."/>
            <person name="Ju M."/>
            <person name="Zhao R."/>
            <person name="Li G."/>
            <person name="Mu C."/>
            <person name="Tian Q."/>
            <person name="Mei H."/>
            <person name="Zhang T."/>
            <person name="Gao T."/>
            <person name="Zhang H."/>
        </authorList>
    </citation>
    <scope>NUCLEOTIDE SEQUENCE</scope>
    <source>
        <strain evidence="2">K16</strain>
    </source>
</reference>
<dbReference type="InterPro" id="IPR043128">
    <property type="entry name" value="Rev_trsase/Diguanyl_cyclase"/>
</dbReference>
<sequence>MLVKSKKENYHISHLKQAFEVMPIYGMKLNLTECTFGVRVGKFLGYMVCERGIESNPEKIEASMRLQSPRTLKEVQKIKEFKWTEECEPSLRELKQYLTSPPQLAIPKPNEKLFMYLAFSEEAMSSVLVREEGKVQSPVYYMSKIHQRAEKRHVMVRPDASRRLVKWAVELGEHGIEYQDMASIKAQIMANFIMEFVGEQIQEK</sequence>
<feature type="domain" description="Reverse transcriptase/retrotransposon-derived protein RNase H-like" evidence="1">
    <location>
        <begin position="83"/>
        <end position="153"/>
    </location>
</feature>
<organism evidence="2 3">
    <name type="scientific">Sesamum angolense</name>
    <dbReference type="NCBI Taxonomy" id="2727404"/>
    <lineage>
        <taxon>Eukaryota</taxon>
        <taxon>Viridiplantae</taxon>
        <taxon>Streptophyta</taxon>
        <taxon>Embryophyta</taxon>
        <taxon>Tracheophyta</taxon>
        <taxon>Spermatophyta</taxon>
        <taxon>Magnoliopsida</taxon>
        <taxon>eudicotyledons</taxon>
        <taxon>Gunneridae</taxon>
        <taxon>Pentapetalae</taxon>
        <taxon>asterids</taxon>
        <taxon>lamiids</taxon>
        <taxon>Lamiales</taxon>
        <taxon>Pedaliaceae</taxon>
        <taxon>Sesamum</taxon>
    </lineage>
</organism>
<dbReference type="PANTHER" id="PTHR48475:SF1">
    <property type="entry name" value="RNASE H TYPE-1 DOMAIN-CONTAINING PROTEIN"/>
    <property type="match status" value="1"/>
</dbReference>
<accession>A0AAE1W7K4</accession>
<comment type="caution">
    <text evidence="2">The sequence shown here is derived from an EMBL/GenBank/DDBJ whole genome shotgun (WGS) entry which is preliminary data.</text>
</comment>
<protein>
    <recommendedName>
        <fullName evidence="1">Reverse transcriptase/retrotransposon-derived protein RNase H-like domain-containing protein</fullName>
    </recommendedName>
</protein>
<dbReference type="PANTHER" id="PTHR48475">
    <property type="entry name" value="RIBONUCLEASE H"/>
    <property type="match status" value="1"/>
</dbReference>